<reference evidence="3" key="2">
    <citation type="submission" date="2013-12" db="EMBL/GenBank/DDBJ databases">
        <title>Evolution of pathogenesis and genome organization in the Tremellales.</title>
        <authorList>
            <person name="Cuomo C."/>
            <person name="Litvintseva A."/>
            <person name="Heitman J."/>
            <person name="Chen Y."/>
            <person name="Sun S."/>
            <person name="Springer D."/>
            <person name="Dromer F."/>
            <person name="Young S."/>
            <person name="Zeng Q."/>
            <person name="Chapman S."/>
            <person name="Gujja S."/>
            <person name="Saif S."/>
            <person name="Birren B."/>
        </authorList>
    </citation>
    <scope>NUCLEOTIDE SEQUENCE [LARGE SCALE GENOMIC DNA]</scope>
    <source>
        <strain evidence="3">BCC8398</strain>
    </source>
</reference>
<feature type="compositionally biased region" description="Polar residues" evidence="1">
    <location>
        <begin position="41"/>
        <end position="58"/>
    </location>
</feature>
<feature type="region of interest" description="Disordered" evidence="1">
    <location>
        <begin position="661"/>
        <end position="685"/>
    </location>
</feature>
<evidence type="ECO:0000256" key="1">
    <source>
        <dbReference type="SAM" id="MobiDB-lite"/>
    </source>
</evidence>
<protein>
    <submittedName>
        <fullName evidence="2">Uncharacterized protein</fullName>
    </submittedName>
</protein>
<feature type="compositionally biased region" description="Low complexity" evidence="1">
    <location>
        <begin position="487"/>
        <end position="499"/>
    </location>
</feature>
<organism evidence="2 3">
    <name type="scientific">Kwoniella heveanensis BCC8398</name>
    <dbReference type="NCBI Taxonomy" id="1296120"/>
    <lineage>
        <taxon>Eukaryota</taxon>
        <taxon>Fungi</taxon>
        <taxon>Dikarya</taxon>
        <taxon>Basidiomycota</taxon>
        <taxon>Agaricomycotina</taxon>
        <taxon>Tremellomycetes</taxon>
        <taxon>Tremellales</taxon>
        <taxon>Cryptococcaceae</taxon>
        <taxon>Kwoniella</taxon>
    </lineage>
</organism>
<evidence type="ECO:0000313" key="2">
    <source>
        <dbReference type="EMBL" id="OCF35753.1"/>
    </source>
</evidence>
<dbReference type="AlphaFoldDB" id="A0A1B9GXL7"/>
<proteinExistence type="predicted"/>
<feature type="region of interest" description="Disordered" evidence="1">
    <location>
        <begin position="406"/>
        <end position="456"/>
    </location>
</feature>
<name>A0A1B9GXL7_9TREE</name>
<dbReference type="Proteomes" id="UP000092666">
    <property type="component" value="Unassembled WGS sequence"/>
</dbReference>
<dbReference type="EMBL" id="KI669497">
    <property type="protein sequence ID" value="OCF35753.1"/>
    <property type="molecule type" value="Genomic_DNA"/>
</dbReference>
<accession>A0A1B9GXL7</accession>
<keyword evidence="3" id="KW-1185">Reference proteome</keyword>
<feature type="compositionally biased region" description="Acidic residues" evidence="1">
    <location>
        <begin position="265"/>
        <end position="275"/>
    </location>
</feature>
<gene>
    <name evidence="2" type="ORF">I316_02243</name>
</gene>
<feature type="region of interest" description="Disordered" evidence="1">
    <location>
        <begin position="265"/>
        <end position="290"/>
    </location>
</feature>
<feature type="compositionally biased region" description="Low complexity" evidence="1">
    <location>
        <begin position="512"/>
        <end position="540"/>
    </location>
</feature>
<feature type="region of interest" description="Disordered" evidence="1">
    <location>
        <begin position="512"/>
        <end position="542"/>
    </location>
</feature>
<feature type="region of interest" description="Disordered" evidence="1">
    <location>
        <begin position="338"/>
        <end position="369"/>
    </location>
</feature>
<dbReference type="STRING" id="1296120.A0A1B9GXL7"/>
<feature type="region of interest" description="Disordered" evidence="1">
    <location>
        <begin position="1"/>
        <end position="141"/>
    </location>
</feature>
<dbReference type="OrthoDB" id="3153298at2759"/>
<feature type="region of interest" description="Disordered" evidence="1">
    <location>
        <begin position="471"/>
        <end position="499"/>
    </location>
</feature>
<feature type="compositionally biased region" description="Polar residues" evidence="1">
    <location>
        <begin position="110"/>
        <end position="120"/>
    </location>
</feature>
<sequence>MTNSTPTRSVYVPPHLRNRPASSPSATSSYDSPATPPSASGSRTYSSAPNRSTSRTPWSASASSPHPSSPQANGPSSSLTPTRSSSSHPGRSYYESSSSVSASRRSYGGTSSASAGNVGSSRDVASVDSRNRSNHSFGGGSSNGYSTSPHLYVYGDSFVGPFKLLTEDCVKVQTFKGSSAKGLNNPNSIKQVSRDLVPILNHLLAPPPYAYMPSSGRWALLIFGNVDLQINYLWQLANKPISSLSAKKPDPALEEDIVTRDISALEEDGNEEDVTSGEAQGRQDPSRRASNVLATATENSAKGPALGPEAFVENVVKAYTTWLEREIINGPIGKRLSENAEQRRSADSSTNNANPSISSSGPSRRRLPPPSKVLIAAALPPLIEDELLPRIPEKYVERLEEDHERAQRAFDRASASASASEDREGGSRTPWARNGNGVQDGDGHGDGSPRPRNAKLAGGDIDELEVGLSTLNVSDNPRSPLPPELTPPTSASSSSGKSTLFDTLSTAISDSTAATTEDFPSLSPFSTKSTFTSSTLNSSSAPGKTPILTLLDHNPPLCTLPIRVRMTNQFNNLIRAFCARHPDILSFIDISSAMFENQPADMPSLHGEVDRGTWACPVDPTNVHPLWEPTLPLWRQELEKEGLPTDSWRINEDAEETFKAYESDKRRRTERGAAERGERIKLRDE</sequence>
<reference evidence="2 3" key="1">
    <citation type="submission" date="2013-07" db="EMBL/GenBank/DDBJ databases">
        <title>The Genome Sequence of Cryptococcus heveanensis BCC8398.</title>
        <authorList>
            <consortium name="The Broad Institute Genome Sequencing Platform"/>
            <person name="Cuomo C."/>
            <person name="Litvintseva A."/>
            <person name="Chen Y."/>
            <person name="Heitman J."/>
            <person name="Sun S."/>
            <person name="Springer D."/>
            <person name="Dromer F."/>
            <person name="Young S.K."/>
            <person name="Zeng Q."/>
            <person name="Gargeya S."/>
            <person name="Fitzgerald M."/>
            <person name="Abouelleil A."/>
            <person name="Alvarado L."/>
            <person name="Berlin A.M."/>
            <person name="Chapman S.B."/>
            <person name="Dewar J."/>
            <person name="Goldberg J."/>
            <person name="Griggs A."/>
            <person name="Gujja S."/>
            <person name="Hansen M."/>
            <person name="Howarth C."/>
            <person name="Imamovic A."/>
            <person name="Larimer J."/>
            <person name="McCowan C."/>
            <person name="Murphy C."/>
            <person name="Pearson M."/>
            <person name="Priest M."/>
            <person name="Roberts A."/>
            <person name="Saif S."/>
            <person name="Shea T."/>
            <person name="Sykes S."/>
            <person name="Wortman J."/>
            <person name="Nusbaum C."/>
            <person name="Birren B."/>
        </authorList>
    </citation>
    <scope>NUCLEOTIDE SEQUENCE [LARGE SCALE GENOMIC DNA]</scope>
    <source>
        <strain evidence="2 3">BCC8398</strain>
    </source>
</reference>
<feature type="compositionally biased region" description="Low complexity" evidence="1">
    <location>
        <begin position="59"/>
        <end position="109"/>
    </location>
</feature>
<feature type="compositionally biased region" description="Low complexity" evidence="1">
    <location>
        <begin position="20"/>
        <end position="40"/>
    </location>
</feature>
<evidence type="ECO:0000313" key="3">
    <source>
        <dbReference type="Proteomes" id="UP000092666"/>
    </source>
</evidence>